<dbReference type="InterPro" id="IPR029048">
    <property type="entry name" value="HSP70_C_sf"/>
</dbReference>
<dbReference type="Proteomes" id="UP000326939">
    <property type="component" value="Chromosome 8"/>
</dbReference>
<proteinExistence type="predicted"/>
<organism evidence="1 2">
    <name type="scientific">Salix brachista</name>
    <dbReference type="NCBI Taxonomy" id="2182728"/>
    <lineage>
        <taxon>Eukaryota</taxon>
        <taxon>Viridiplantae</taxon>
        <taxon>Streptophyta</taxon>
        <taxon>Embryophyta</taxon>
        <taxon>Tracheophyta</taxon>
        <taxon>Spermatophyta</taxon>
        <taxon>Magnoliopsida</taxon>
        <taxon>eudicotyledons</taxon>
        <taxon>Gunneridae</taxon>
        <taxon>Pentapetalae</taxon>
        <taxon>rosids</taxon>
        <taxon>fabids</taxon>
        <taxon>Malpighiales</taxon>
        <taxon>Salicaceae</taxon>
        <taxon>Saliceae</taxon>
        <taxon>Salix</taxon>
    </lineage>
</organism>
<protein>
    <submittedName>
        <fullName evidence="1">Uncharacterized protein</fullName>
    </submittedName>
</protein>
<dbReference type="AlphaFoldDB" id="A0A5N5LN86"/>
<reference evidence="2" key="1">
    <citation type="journal article" date="2019" name="Gigascience">
        <title>De novo genome assembly of the endangered Acer yangbiense, a plant species with extremely small populations endemic to Yunnan Province, China.</title>
        <authorList>
            <person name="Yang J."/>
            <person name="Wariss H.M."/>
            <person name="Tao L."/>
            <person name="Zhang R."/>
            <person name="Yun Q."/>
            <person name="Hollingsworth P."/>
            <person name="Dao Z."/>
            <person name="Luo G."/>
            <person name="Guo H."/>
            <person name="Ma Y."/>
            <person name="Sun W."/>
        </authorList>
    </citation>
    <scope>NUCLEOTIDE SEQUENCE [LARGE SCALE GENOMIC DNA]</scope>
    <source>
        <strain evidence="2">cv. br00</strain>
    </source>
</reference>
<keyword evidence="2" id="KW-1185">Reference proteome</keyword>
<sequence>MGMRREVQSWPQVPRTRLKVPLTKIEGAIDQAMKWLDGSQLPRKDDFDDNLRELERHLLSNDEEPSEDFFDV</sequence>
<dbReference type="Gene3D" id="1.20.1270.10">
    <property type="match status" value="1"/>
</dbReference>
<dbReference type="SUPFAM" id="SSF100934">
    <property type="entry name" value="Heat shock protein 70kD (HSP70), C-terminal subdomain"/>
    <property type="match status" value="1"/>
</dbReference>
<evidence type="ECO:0000313" key="1">
    <source>
        <dbReference type="EMBL" id="KAB5544264.1"/>
    </source>
</evidence>
<comment type="caution">
    <text evidence="1">The sequence shown here is derived from an EMBL/GenBank/DDBJ whole genome shotgun (WGS) entry which is preliminary data.</text>
</comment>
<accession>A0A5N5LN86</accession>
<name>A0A5N5LN86_9ROSI</name>
<gene>
    <name evidence="1" type="ORF">DKX38_012376</name>
</gene>
<evidence type="ECO:0000313" key="2">
    <source>
        <dbReference type="Proteomes" id="UP000326939"/>
    </source>
</evidence>
<dbReference type="EMBL" id="VDCV01000008">
    <property type="protein sequence ID" value="KAB5544264.1"/>
    <property type="molecule type" value="Genomic_DNA"/>
</dbReference>